<evidence type="ECO:0000256" key="2">
    <source>
        <dbReference type="SAM" id="Phobius"/>
    </source>
</evidence>
<evidence type="ECO:0000313" key="4">
    <source>
        <dbReference type="Proteomes" id="UP000623467"/>
    </source>
</evidence>
<proteinExistence type="predicted"/>
<feature type="region of interest" description="Disordered" evidence="1">
    <location>
        <begin position="70"/>
        <end position="111"/>
    </location>
</feature>
<gene>
    <name evidence="3" type="ORF">MSAN_00041800</name>
</gene>
<protein>
    <submittedName>
        <fullName evidence="3">Uncharacterized protein</fullName>
    </submittedName>
</protein>
<dbReference type="EMBL" id="JACAZH010000001">
    <property type="protein sequence ID" value="KAF7376265.1"/>
    <property type="molecule type" value="Genomic_DNA"/>
</dbReference>
<reference evidence="3" key="1">
    <citation type="submission" date="2020-05" db="EMBL/GenBank/DDBJ databases">
        <title>Mycena genomes resolve the evolution of fungal bioluminescence.</title>
        <authorList>
            <person name="Tsai I.J."/>
        </authorList>
    </citation>
    <scope>NUCLEOTIDE SEQUENCE</scope>
    <source>
        <strain evidence="3">160909Yilan</strain>
    </source>
</reference>
<name>A0A8H6ZIP5_9AGAR</name>
<keyword evidence="2" id="KW-1133">Transmembrane helix</keyword>
<dbReference type="OrthoDB" id="5977743at2759"/>
<dbReference type="AlphaFoldDB" id="A0A8H6ZIP5"/>
<evidence type="ECO:0000256" key="1">
    <source>
        <dbReference type="SAM" id="MobiDB-lite"/>
    </source>
</evidence>
<keyword evidence="4" id="KW-1185">Reference proteome</keyword>
<keyword evidence="2" id="KW-0812">Transmembrane</keyword>
<dbReference type="Proteomes" id="UP000623467">
    <property type="component" value="Unassembled WGS sequence"/>
</dbReference>
<feature type="compositionally biased region" description="Polar residues" evidence="1">
    <location>
        <begin position="73"/>
        <end position="83"/>
    </location>
</feature>
<comment type="caution">
    <text evidence="3">The sequence shown here is derived from an EMBL/GenBank/DDBJ whole genome shotgun (WGS) entry which is preliminary data.</text>
</comment>
<organism evidence="3 4">
    <name type="scientific">Mycena sanguinolenta</name>
    <dbReference type="NCBI Taxonomy" id="230812"/>
    <lineage>
        <taxon>Eukaryota</taxon>
        <taxon>Fungi</taxon>
        <taxon>Dikarya</taxon>
        <taxon>Basidiomycota</taxon>
        <taxon>Agaricomycotina</taxon>
        <taxon>Agaricomycetes</taxon>
        <taxon>Agaricomycetidae</taxon>
        <taxon>Agaricales</taxon>
        <taxon>Marasmiineae</taxon>
        <taxon>Mycenaceae</taxon>
        <taxon>Mycena</taxon>
    </lineage>
</organism>
<feature type="transmembrane region" description="Helical" evidence="2">
    <location>
        <begin position="184"/>
        <end position="201"/>
    </location>
</feature>
<accession>A0A8H6ZIP5</accession>
<keyword evidence="2" id="KW-0472">Membrane</keyword>
<feature type="transmembrane region" description="Helical" evidence="2">
    <location>
        <begin position="39"/>
        <end position="63"/>
    </location>
</feature>
<evidence type="ECO:0000313" key="3">
    <source>
        <dbReference type="EMBL" id="KAF7376265.1"/>
    </source>
</evidence>
<sequence>MAMGIRKPGFQLLSLVPPQSVLGNSSSHADELCLLPDQLGIYLSLYIPLLLFSLLVICVANIYRVRTRHSKRQSTSASPNSPSYVPLSTALRSRSDSGRPTESSDWLNYPDADADTLPPPTAAPTKASRPTYSWTFVMLGRRRRITISHESLALLGNTIFSCCGNGVPKSRGLVTGFLCDVRDVAVFPLGIFAAVAWWVFIF</sequence>